<keyword evidence="7" id="KW-1185">Reference proteome</keyword>
<organism evidence="7 8">
    <name type="scientific">Plectus sambesii</name>
    <dbReference type="NCBI Taxonomy" id="2011161"/>
    <lineage>
        <taxon>Eukaryota</taxon>
        <taxon>Metazoa</taxon>
        <taxon>Ecdysozoa</taxon>
        <taxon>Nematoda</taxon>
        <taxon>Chromadorea</taxon>
        <taxon>Plectida</taxon>
        <taxon>Plectina</taxon>
        <taxon>Plectoidea</taxon>
        <taxon>Plectidae</taxon>
        <taxon>Plectus</taxon>
    </lineage>
</organism>
<dbReference type="InterPro" id="IPR035914">
    <property type="entry name" value="Sperma_CUB_dom_sf"/>
</dbReference>
<dbReference type="FunFam" id="2.60.120.290:FF:000056">
    <property type="entry name" value="C-type LECtin"/>
    <property type="match status" value="1"/>
</dbReference>
<feature type="domain" description="VWFA" evidence="6">
    <location>
        <begin position="168"/>
        <end position="354"/>
    </location>
</feature>
<dbReference type="Pfam" id="PF00431">
    <property type="entry name" value="CUB"/>
    <property type="match status" value="1"/>
</dbReference>
<evidence type="ECO:0000259" key="6">
    <source>
        <dbReference type="PROSITE" id="PS50234"/>
    </source>
</evidence>
<feature type="signal peptide" evidence="4">
    <location>
        <begin position="1"/>
        <end position="20"/>
    </location>
</feature>
<evidence type="ECO:0000313" key="7">
    <source>
        <dbReference type="Proteomes" id="UP000887566"/>
    </source>
</evidence>
<dbReference type="SUPFAM" id="SSF53300">
    <property type="entry name" value="vWA-like"/>
    <property type="match status" value="1"/>
</dbReference>
<dbReference type="PROSITE" id="PS50234">
    <property type="entry name" value="VWFA"/>
    <property type="match status" value="1"/>
</dbReference>
<proteinExistence type="predicted"/>
<feature type="domain" description="CUB" evidence="5">
    <location>
        <begin position="49"/>
        <end position="159"/>
    </location>
</feature>
<evidence type="ECO:0000256" key="4">
    <source>
        <dbReference type="SAM" id="SignalP"/>
    </source>
</evidence>
<evidence type="ECO:0000259" key="5">
    <source>
        <dbReference type="PROSITE" id="PS01180"/>
    </source>
</evidence>
<comment type="caution">
    <text evidence="3">Lacks conserved residue(s) required for the propagation of feature annotation.</text>
</comment>
<dbReference type="PANTHER" id="PTHR24251">
    <property type="entry name" value="OVOCHYMASE-RELATED"/>
    <property type="match status" value="1"/>
</dbReference>
<dbReference type="InterPro" id="IPR000859">
    <property type="entry name" value="CUB_dom"/>
</dbReference>
<sequence>MNIFLVRLLTLCILATFVTCDPPAVPHKSNYNRKTKLVENAAGTPRGECPNDQYTGSGMVTSPNFPSNYGNGDSCAYFLTAPDGYVIQIQFITFTTEACCDFLYIYDGPSPIISPLLVRLAGSNLAKTVYSSSTRWMSMQFTSDQTNNMQGFQANFSSVDTANPCNRDVVIAIDGHSTLGTEANYHKQIAFAANTLVTNWTVGSTGIQVGPVLYFTDESEEFNLDDAQSVSDLQNLFNGFRQHPIAGQDLDSMEVAFSLVTGVVDTDFPFRQGWRTGIQRVLVMFLSFPPNDDADLQAAKVYTDKIISQGAIIVLVGLNSNVNITQMIPLSSGPNYVLGVNDVSQLNAAFATSISSALCQLPASTP</sequence>
<keyword evidence="2" id="KW-1015">Disulfide bond</keyword>
<dbReference type="InterPro" id="IPR036465">
    <property type="entry name" value="vWFA_dom_sf"/>
</dbReference>
<feature type="chain" id="PRO_5036834161" evidence="4">
    <location>
        <begin position="21"/>
        <end position="366"/>
    </location>
</feature>
<accession>A0A914UQZ4</accession>
<protein>
    <submittedName>
        <fullName evidence="8">Uncharacterized protein</fullName>
    </submittedName>
</protein>
<evidence type="ECO:0000256" key="2">
    <source>
        <dbReference type="ARBA" id="ARBA00023157"/>
    </source>
</evidence>
<dbReference type="WBParaSite" id="PSAMB.scaffold1182size34817.g11587.t1">
    <property type="protein sequence ID" value="PSAMB.scaffold1182size34817.g11587.t1"/>
    <property type="gene ID" value="PSAMB.scaffold1182size34817.g11587"/>
</dbReference>
<dbReference type="PANTHER" id="PTHR24251:SF30">
    <property type="entry name" value="MEMBRANE FRIZZLED-RELATED PROTEIN"/>
    <property type="match status" value="1"/>
</dbReference>
<evidence type="ECO:0000256" key="3">
    <source>
        <dbReference type="PROSITE-ProRule" id="PRU00059"/>
    </source>
</evidence>
<name>A0A914UQZ4_9BILA</name>
<dbReference type="PROSITE" id="PS01180">
    <property type="entry name" value="CUB"/>
    <property type="match status" value="1"/>
</dbReference>
<dbReference type="CDD" id="cd00041">
    <property type="entry name" value="CUB"/>
    <property type="match status" value="1"/>
</dbReference>
<dbReference type="Pfam" id="PF00092">
    <property type="entry name" value="VWA"/>
    <property type="match status" value="1"/>
</dbReference>
<dbReference type="InterPro" id="IPR002035">
    <property type="entry name" value="VWF_A"/>
</dbReference>
<dbReference type="AlphaFoldDB" id="A0A914UQZ4"/>
<evidence type="ECO:0000256" key="1">
    <source>
        <dbReference type="ARBA" id="ARBA00022737"/>
    </source>
</evidence>
<keyword evidence="1" id="KW-0677">Repeat</keyword>
<reference evidence="8" key="1">
    <citation type="submission" date="2022-11" db="UniProtKB">
        <authorList>
            <consortium name="WormBaseParasite"/>
        </authorList>
    </citation>
    <scope>IDENTIFICATION</scope>
</reference>
<dbReference type="SUPFAM" id="SSF49854">
    <property type="entry name" value="Spermadhesin, CUB domain"/>
    <property type="match status" value="1"/>
</dbReference>
<evidence type="ECO:0000313" key="8">
    <source>
        <dbReference type="WBParaSite" id="PSAMB.scaffold1182size34817.g11587.t1"/>
    </source>
</evidence>
<keyword evidence="4" id="KW-0732">Signal</keyword>
<dbReference type="Gene3D" id="2.60.120.290">
    <property type="entry name" value="Spermadhesin, CUB domain"/>
    <property type="match status" value="1"/>
</dbReference>
<dbReference type="Proteomes" id="UP000887566">
    <property type="component" value="Unplaced"/>
</dbReference>
<dbReference type="SMART" id="SM00042">
    <property type="entry name" value="CUB"/>
    <property type="match status" value="1"/>
</dbReference>
<dbReference type="Gene3D" id="3.40.50.410">
    <property type="entry name" value="von Willebrand factor, type A domain"/>
    <property type="match status" value="1"/>
</dbReference>